<protein>
    <submittedName>
        <fullName evidence="2">Multidrug resistance efflux transporter family protein</fullName>
    </submittedName>
</protein>
<dbReference type="EMBL" id="CP048104">
    <property type="protein sequence ID" value="QKG85371.1"/>
    <property type="molecule type" value="Genomic_DNA"/>
</dbReference>
<keyword evidence="1" id="KW-1133">Transmembrane helix</keyword>
<organism evidence="2 3">
    <name type="scientific">Kroppenstedtia pulmonis</name>
    <dbReference type="NCBI Taxonomy" id="1380685"/>
    <lineage>
        <taxon>Bacteria</taxon>
        <taxon>Bacillati</taxon>
        <taxon>Bacillota</taxon>
        <taxon>Bacilli</taxon>
        <taxon>Bacillales</taxon>
        <taxon>Thermoactinomycetaceae</taxon>
        <taxon>Kroppenstedtia</taxon>
    </lineage>
</organism>
<feature type="transmembrane region" description="Helical" evidence="1">
    <location>
        <begin position="70"/>
        <end position="90"/>
    </location>
</feature>
<dbReference type="AlphaFoldDB" id="A0A7D4BR97"/>
<proteinExistence type="predicted"/>
<gene>
    <name evidence="2" type="ORF">GXN76_13390</name>
</gene>
<keyword evidence="1" id="KW-0472">Membrane</keyword>
<evidence type="ECO:0000256" key="1">
    <source>
        <dbReference type="SAM" id="Phobius"/>
    </source>
</evidence>
<keyword evidence="3" id="KW-1185">Reference proteome</keyword>
<feature type="transmembrane region" description="Helical" evidence="1">
    <location>
        <begin position="96"/>
        <end position="116"/>
    </location>
</feature>
<sequence length="325" mass="35769">MRGMLLGILASFFFAATFVLNRSMELAGGSWMWSASLRFFFMLPFLLAFVIAKGKLRPLLQEMKSYPGKWFLWSLIGFGLFYAPLCYAAAYAPGWLVAGTFQVVVIAGILLSPLFYETVMTPKGEVQVKSGFQGKALVLSLVILTGVILMQWEHAKGLDVKDALLGTLPVLVAAFAYPLGNRKMMEVCRERLDTFQRVLGMTMASLPLWIGLSIYAWMDGGPPDSSQLTQSFFVALFSGVIATLLFFRATEMVKNNQRKLAAVEATQSGELIFAVAGERVWLQTPLPTPVSWLGMLLIVGGMVLHSTVNRRKSGATISAEKKQPS</sequence>
<feature type="transmembrane region" description="Helical" evidence="1">
    <location>
        <begin position="136"/>
        <end position="152"/>
    </location>
</feature>
<feature type="transmembrane region" description="Helical" evidence="1">
    <location>
        <begin position="230"/>
        <end position="248"/>
    </location>
</feature>
<feature type="transmembrane region" description="Helical" evidence="1">
    <location>
        <begin position="198"/>
        <end position="218"/>
    </location>
</feature>
<dbReference type="InterPro" id="IPR032713">
    <property type="entry name" value="EmrE"/>
</dbReference>
<dbReference type="Proteomes" id="UP000503088">
    <property type="component" value="Chromosome"/>
</dbReference>
<name>A0A7D4BR97_9BACL</name>
<dbReference type="RefSeq" id="WP_173223965.1">
    <property type="nucleotide sequence ID" value="NZ_CP048104.1"/>
</dbReference>
<evidence type="ECO:0000313" key="2">
    <source>
        <dbReference type="EMBL" id="QKG85371.1"/>
    </source>
</evidence>
<accession>A0A7D4BR97</accession>
<dbReference type="Pfam" id="PF13536">
    <property type="entry name" value="EmrE"/>
    <property type="match status" value="1"/>
</dbReference>
<keyword evidence="1" id="KW-0812">Transmembrane</keyword>
<dbReference type="KEGG" id="kpul:GXN76_13390"/>
<feature type="transmembrane region" description="Helical" evidence="1">
    <location>
        <begin position="158"/>
        <end position="177"/>
    </location>
</feature>
<reference evidence="2 3" key="1">
    <citation type="submission" date="2020-01" db="EMBL/GenBank/DDBJ databases">
        <authorList>
            <person name="Gulvik C.A."/>
            <person name="Batra D.G."/>
        </authorList>
    </citation>
    <scope>NUCLEOTIDE SEQUENCE [LARGE SCALE GENOMIC DNA]</scope>
    <source>
        <strain evidence="2 3">W9323</strain>
    </source>
</reference>
<evidence type="ECO:0000313" key="3">
    <source>
        <dbReference type="Proteomes" id="UP000503088"/>
    </source>
</evidence>
<feature type="transmembrane region" description="Helical" evidence="1">
    <location>
        <begin position="31"/>
        <end position="50"/>
    </location>
</feature>